<name>A0ABV2RED1_9CAUL</name>
<proteinExistence type="inferred from homology"/>
<feature type="domain" description="Glycosyltransferase subfamily 4-like N-terminal" evidence="5">
    <location>
        <begin position="21"/>
        <end position="163"/>
    </location>
</feature>
<accession>A0ABV2RED1</accession>
<evidence type="ECO:0000256" key="1">
    <source>
        <dbReference type="ARBA" id="ARBA00009481"/>
    </source>
</evidence>
<dbReference type="PANTHER" id="PTHR12526">
    <property type="entry name" value="GLYCOSYLTRANSFERASE"/>
    <property type="match status" value="1"/>
</dbReference>
<dbReference type="InterPro" id="IPR028098">
    <property type="entry name" value="Glyco_trans_4-like_N"/>
</dbReference>
<keyword evidence="3" id="KW-0808">Transferase</keyword>
<dbReference type="Pfam" id="PF00534">
    <property type="entry name" value="Glycos_transf_1"/>
    <property type="match status" value="1"/>
</dbReference>
<sequence>MKTAIVMPPGSCFCEVRPNSMETVVRTLAGACAHEGEVKVFCCEGAEVYGDFTVEILPRGRSARLKALRHALGAYEPDLIEFHQQTSQATKIAGSIPGAVSILYRHNALKTSNNPINRWRYKSRYQKLDGLVFVSESERRIFLQDFPELADRAYAIPNPIDAELWRGDVEDRDKVIAFAGRAMQEKGVDLICAALPDILDRHPDWRAVLMLNDWEMHGGWAQPHVAPLERYGERVQVLRSASLGDVRNVMKRAAIALTPSTWSEPLGLTALEAHAAGAALISSGRGGLREASGPHALYVDELTADNLGAAMESLVVDPARRLAMARAAQAFVIETHSPAARAAELNALRCSLLGARRTRRMAA</sequence>
<evidence type="ECO:0000259" key="5">
    <source>
        <dbReference type="Pfam" id="PF13439"/>
    </source>
</evidence>
<comment type="caution">
    <text evidence="6">The sequence shown here is derived from an EMBL/GenBank/DDBJ whole genome shotgun (WGS) entry which is preliminary data.</text>
</comment>
<keyword evidence="2" id="KW-0328">Glycosyltransferase</keyword>
<feature type="domain" description="Glycosyl transferase family 1" evidence="4">
    <location>
        <begin position="169"/>
        <end position="329"/>
    </location>
</feature>
<protein>
    <submittedName>
        <fullName evidence="6">Glycosyltransferase involved in cell wall biosynthesis</fullName>
    </submittedName>
</protein>
<dbReference type="PANTHER" id="PTHR12526:SF640">
    <property type="entry name" value="COLANIC ACID BIOSYNTHESIS GLYCOSYLTRANSFERASE WCAL-RELATED"/>
    <property type="match status" value="1"/>
</dbReference>
<organism evidence="6 7">
    <name type="scientific">Brevundimonas faecalis</name>
    <dbReference type="NCBI Taxonomy" id="947378"/>
    <lineage>
        <taxon>Bacteria</taxon>
        <taxon>Pseudomonadati</taxon>
        <taxon>Pseudomonadota</taxon>
        <taxon>Alphaproteobacteria</taxon>
        <taxon>Caulobacterales</taxon>
        <taxon>Caulobacteraceae</taxon>
        <taxon>Brevundimonas</taxon>
    </lineage>
</organism>
<dbReference type="RefSeq" id="WP_354089914.1">
    <property type="nucleotide sequence ID" value="NZ_JBEPTF010000004.1"/>
</dbReference>
<dbReference type="SUPFAM" id="SSF53756">
    <property type="entry name" value="UDP-Glycosyltransferase/glycogen phosphorylase"/>
    <property type="match status" value="1"/>
</dbReference>
<evidence type="ECO:0000256" key="2">
    <source>
        <dbReference type="ARBA" id="ARBA00022676"/>
    </source>
</evidence>
<evidence type="ECO:0000259" key="4">
    <source>
        <dbReference type="Pfam" id="PF00534"/>
    </source>
</evidence>
<reference evidence="6 7" key="1">
    <citation type="submission" date="2024-06" db="EMBL/GenBank/DDBJ databases">
        <title>Sorghum-associated microbial communities from plants grown in Nebraska, USA.</title>
        <authorList>
            <person name="Schachtman D."/>
        </authorList>
    </citation>
    <scope>NUCLEOTIDE SEQUENCE [LARGE SCALE GENOMIC DNA]</scope>
    <source>
        <strain evidence="6 7">2814</strain>
    </source>
</reference>
<evidence type="ECO:0000256" key="3">
    <source>
        <dbReference type="ARBA" id="ARBA00022679"/>
    </source>
</evidence>
<evidence type="ECO:0000313" key="7">
    <source>
        <dbReference type="Proteomes" id="UP001549313"/>
    </source>
</evidence>
<dbReference type="EMBL" id="JBEPTF010000004">
    <property type="protein sequence ID" value="MET4684950.1"/>
    <property type="molecule type" value="Genomic_DNA"/>
</dbReference>
<evidence type="ECO:0000313" key="6">
    <source>
        <dbReference type="EMBL" id="MET4684950.1"/>
    </source>
</evidence>
<dbReference type="Proteomes" id="UP001549313">
    <property type="component" value="Unassembled WGS sequence"/>
</dbReference>
<dbReference type="Pfam" id="PF13439">
    <property type="entry name" value="Glyco_transf_4"/>
    <property type="match status" value="1"/>
</dbReference>
<keyword evidence="7" id="KW-1185">Reference proteome</keyword>
<gene>
    <name evidence="6" type="ORF">ABIE19_002899</name>
</gene>
<dbReference type="Gene3D" id="3.40.50.2000">
    <property type="entry name" value="Glycogen Phosphorylase B"/>
    <property type="match status" value="2"/>
</dbReference>
<dbReference type="CDD" id="cd03801">
    <property type="entry name" value="GT4_PimA-like"/>
    <property type="match status" value="1"/>
</dbReference>
<comment type="similarity">
    <text evidence="1">Belongs to the glycosyltransferase group 1 family. Glycosyltransferase 4 subfamily.</text>
</comment>
<dbReference type="InterPro" id="IPR001296">
    <property type="entry name" value="Glyco_trans_1"/>
</dbReference>